<organism evidence="1">
    <name type="scientific">marine sediment metagenome</name>
    <dbReference type="NCBI Taxonomy" id="412755"/>
    <lineage>
        <taxon>unclassified sequences</taxon>
        <taxon>metagenomes</taxon>
        <taxon>ecological metagenomes</taxon>
    </lineage>
</organism>
<dbReference type="AlphaFoldDB" id="X1S4R5"/>
<accession>X1S4R5</accession>
<sequence length="84" mass="9516">MFYILTELDKIIMYIKEKGTDGLLQEWKNYSYEVGKKIEISVGNNIKKSGKVLGIGKSGELIIVDSNSTIIKIFNGYNLKLLDK</sequence>
<dbReference type="EMBL" id="BARW01007595">
    <property type="protein sequence ID" value="GAI88007.1"/>
    <property type="molecule type" value="Genomic_DNA"/>
</dbReference>
<reference evidence="1" key="1">
    <citation type="journal article" date="2014" name="Front. Microbiol.">
        <title>High frequency of phylogenetically diverse reductive dehalogenase-homologous genes in deep subseafloor sedimentary metagenomes.</title>
        <authorList>
            <person name="Kawai M."/>
            <person name="Futagami T."/>
            <person name="Toyoda A."/>
            <person name="Takaki Y."/>
            <person name="Nishi S."/>
            <person name="Hori S."/>
            <person name="Arai W."/>
            <person name="Tsubouchi T."/>
            <person name="Morono Y."/>
            <person name="Uchiyama I."/>
            <person name="Ito T."/>
            <person name="Fujiyama A."/>
            <person name="Inagaki F."/>
            <person name="Takami H."/>
        </authorList>
    </citation>
    <scope>NUCLEOTIDE SEQUENCE</scope>
    <source>
        <strain evidence="1">Expedition CK06-06</strain>
    </source>
</reference>
<evidence type="ECO:0008006" key="2">
    <source>
        <dbReference type="Google" id="ProtNLM"/>
    </source>
</evidence>
<name>X1S4R5_9ZZZZ</name>
<protein>
    <recommendedName>
        <fullName evidence="2">Biotin protein ligase C-terminal domain-containing protein</fullName>
    </recommendedName>
</protein>
<evidence type="ECO:0000313" key="1">
    <source>
        <dbReference type="EMBL" id="GAI88007.1"/>
    </source>
</evidence>
<gene>
    <name evidence="1" type="ORF">S12H4_15771</name>
</gene>
<comment type="caution">
    <text evidence="1">The sequence shown here is derived from an EMBL/GenBank/DDBJ whole genome shotgun (WGS) entry which is preliminary data.</text>
</comment>
<proteinExistence type="predicted"/>